<protein>
    <recommendedName>
        <fullName evidence="4">MARVEL domain-containing protein</fullName>
    </recommendedName>
</protein>
<reference evidence="2 3" key="1">
    <citation type="submission" date="2015-07" db="EMBL/GenBank/DDBJ databases">
        <title>The genome of the fungus Escovopsis weberi, a specialized disease agent of ant agriculture.</title>
        <authorList>
            <person name="de Man T.J."/>
            <person name="Stajich J.E."/>
            <person name="Kubicek C.P."/>
            <person name="Chenthamara K."/>
            <person name="Atanasova L."/>
            <person name="Druzhinina I.S."/>
            <person name="Birnbaum S."/>
            <person name="Barribeau S.M."/>
            <person name="Teiling C."/>
            <person name="Suen G."/>
            <person name="Currie C."/>
            <person name="Gerardo N.M."/>
        </authorList>
    </citation>
    <scope>NUCLEOTIDE SEQUENCE [LARGE SCALE GENOMIC DNA]</scope>
</reference>
<keyword evidence="3" id="KW-1185">Reference proteome</keyword>
<feature type="transmembrane region" description="Helical" evidence="1">
    <location>
        <begin position="87"/>
        <end position="109"/>
    </location>
</feature>
<feature type="transmembrane region" description="Helical" evidence="1">
    <location>
        <begin position="116"/>
        <end position="138"/>
    </location>
</feature>
<evidence type="ECO:0000313" key="2">
    <source>
        <dbReference type="EMBL" id="KOS17998.1"/>
    </source>
</evidence>
<comment type="caution">
    <text evidence="2">The sequence shown here is derived from an EMBL/GenBank/DDBJ whole genome shotgun (WGS) entry which is preliminary data.</text>
</comment>
<gene>
    <name evidence="2" type="ORF">ESCO_002847</name>
</gene>
<dbReference type="AlphaFoldDB" id="A0A0M8MT86"/>
<evidence type="ECO:0008006" key="4">
    <source>
        <dbReference type="Google" id="ProtNLM"/>
    </source>
</evidence>
<dbReference type="OrthoDB" id="3930290at2759"/>
<name>A0A0M8MT86_ESCWE</name>
<accession>A0A0M8MT86</accession>
<organism evidence="2 3">
    <name type="scientific">Escovopsis weberi</name>
    <dbReference type="NCBI Taxonomy" id="150374"/>
    <lineage>
        <taxon>Eukaryota</taxon>
        <taxon>Fungi</taxon>
        <taxon>Dikarya</taxon>
        <taxon>Ascomycota</taxon>
        <taxon>Pezizomycotina</taxon>
        <taxon>Sordariomycetes</taxon>
        <taxon>Hypocreomycetidae</taxon>
        <taxon>Hypocreales</taxon>
        <taxon>Hypocreaceae</taxon>
        <taxon>Escovopsis</taxon>
    </lineage>
</organism>
<feature type="transmembrane region" description="Helical" evidence="1">
    <location>
        <begin position="180"/>
        <end position="205"/>
    </location>
</feature>
<evidence type="ECO:0000256" key="1">
    <source>
        <dbReference type="SAM" id="Phobius"/>
    </source>
</evidence>
<dbReference type="STRING" id="150374.A0A0M8MT86"/>
<dbReference type="EMBL" id="LGSR01000022">
    <property type="protein sequence ID" value="KOS17998.1"/>
    <property type="molecule type" value="Genomic_DNA"/>
</dbReference>
<feature type="transmembrane region" description="Helical" evidence="1">
    <location>
        <begin position="51"/>
        <end position="75"/>
    </location>
</feature>
<evidence type="ECO:0000313" key="3">
    <source>
        <dbReference type="Proteomes" id="UP000053831"/>
    </source>
</evidence>
<sequence>MVQATRSMLSGSSSVTYEYSSLHRNRRERAGPSGKAAPSHVRTYNWPSLQLNLWMFVMLLASTGIMGVFAGFVQIQHQMRLHVPWYFPYYITISALVILFIICIVALILQRRLLPAIVVMGAFILFILWLVGLVAVGIEMWGPGGSVMATCDLVVFGQNPKGPSITVLAWLEQRTICQSWQFVFAMGLIGSVFLFWIMIMAYQVFARSGPDGR</sequence>
<proteinExistence type="predicted"/>
<dbReference type="Proteomes" id="UP000053831">
    <property type="component" value="Unassembled WGS sequence"/>
</dbReference>
<keyword evidence="1" id="KW-1133">Transmembrane helix</keyword>
<keyword evidence="1" id="KW-0472">Membrane</keyword>
<keyword evidence="1" id="KW-0812">Transmembrane</keyword>